<reference evidence="2 3" key="1">
    <citation type="journal article" date="2024" name="J Genomics">
        <title>Draft genome sequencing and assembly of Favolaschia claudopus CIRM-BRFM 2984 isolated from oak limbs.</title>
        <authorList>
            <person name="Navarro D."/>
            <person name="Drula E."/>
            <person name="Chaduli D."/>
            <person name="Cazenave R."/>
            <person name="Ahrendt S."/>
            <person name="Wang J."/>
            <person name="Lipzen A."/>
            <person name="Daum C."/>
            <person name="Barry K."/>
            <person name="Grigoriev I.V."/>
            <person name="Favel A."/>
            <person name="Rosso M.N."/>
            <person name="Martin F."/>
        </authorList>
    </citation>
    <scope>NUCLEOTIDE SEQUENCE [LARGE SCALE GENOMIC DNA]</scope>
    <source>
        <strain evidence="2 3">CIRM-BRFM 2984</strain>
    </source>
</reference>
<dbReference type="EMBL" id="JAWWNJ010000073">
    <property type="protein sequence ID" value="KAK7007006.1"/>
    <property type="molecule type" value="Genomic_DNA"/>
</dbReference>
<evidence type="ECO:0000313" key="2">
    <source>
        <dbReference type="EMBL" id="KAK7007006.1"/>
    </source>
</evidence>
<feature type="region of interest" description="Disordered" evidence="1">
    <location>
        <begin position="63"/>
        <end position="86"/>
    </location>
</feature>
<dbReference type="AlphaFoldDB" id="A0AAW0ADB5"/>
<organism evidence="2 3">
    <name type="scientific">Favolaschia claudopus</name>
    <dbReference type="NCBI Taxonomy" id="2862362"/>
    <lineage>
        <taxon>Eukaryota</taxon>
        <taxon>Fungi</taxon>
        <taxon>Dikarya</taxon>
        <taxon>Basidiomycota</taxon>
        <taxon>Agaricomycotina</taxon>
        <taxon>Agaricomycetes</taxon>
        <taxon>Agaricomycetidae</taxon>
        <taxon>Agaricales</taxon>
        <taxon>Marasmiineae</taxon>
        <taxon>Mycenaceae</taxon>
        <taxon>Favolaschia</taxon>
    </lineage>
</organism>
<dbReference type="Proteomes" id="UP001362999">
    <property type="component" value="Unassembled WGS sequence"/>
</dbReference>
<proteinExistence type="predicted"/>
<keyword evidence="3" id="KW-1185">Reference proteome</keyword>
<name>A0AAW0ADB5_9AGAR</name>
<accession>A0AAW0ADB5</accession>
<gene>
    <name evidence="2" type="ORF">R3P38DRAFT_2793168</name>
</gene>
<sequence>MYKAWRIVLGKFGSEIGSGTSEMVTGMLGCPWITVQQRHQYDWDLPMRVKLWKMMRPKLKLLTHTSGTSQGQKKKKVRTRSNGEPNLNAAFRFRFSELLNATPRSGSAFEAKCPEPEPNRTFPSLLEEPSPTLTFDCSATASA</sequence>
<protein>
    <submittedName>
        <fullName evidence="2">Uncharacterized protein</fullName>
    </submittedName>
</protein>
<evidence type="ECO:0000313" key="3">
    <source>
        <dbReference type="Proteomes" id="UP001362999"/>
    </source>
</evidence>
<comment type="caution">
    <text evidence="2">The sequence shown here is derived from an EMBL/GenBank/DDBJ whole genome shotgun (WGS) entry which is preliminary data.</text>
</comment>
<evidence type="ECO:0000256" key="1">
    <source>
        <dbReference type="SAM" id="MobiDB-lite"/>
    </source>
</evidence>
<feature type="region of interest" description="Disordered" evidence="1">
    <location>
        <begin position="106"/>
        <end position="128"/>
    </location>
</feature>